<dbReference type="PROSITE" id="PS51257">
    <property type="entry name" value="PROKAR_LIPOPROTEIN"/>
    <property type="match status" value="1"/>
</dbReference>
<feature type="chain" id="PRO_5036761685" evidence="13">
    <location>
        <begin position="28"/>
        <end position="802"/>
    </location>
</feature>
<sequence>MPSVLWRRWVSALSLVIGLSAACAASAAPRLIGFHIAPQPLPAALTQLAIQAGVSISTGPAFACGPARGLEGRYNLEVALTRLLAGTGCGYRLIDAGAVEIVRLPPVAPTRPAAATPSAPVETSELIVVATRRPTQADRLAYAVSAQDSHLLTAMGVRDAGDLALTTPSMMVTNLGPGRDKILLRGLSDGALTGRTQSMVGIYLDDVRLTYNAPDPDLRLTDMAQVEVLRGPQGALYGAGSLGGVLHLVTAPPDPDRRGAWASVSAAVAHDGGPSSVLEGMINQPFAGGRGAARLTAYRDAQGGYIDDPGLGLDDVNRSVRTGLRLALRFDLDDRWRLTGGVVSQTINSHDTQYALEDAAPLTRRNQVREPHDNDFAEAHLGLQGALPWGELRASAAVVRHQVASRYDATTAPPLALPPGPAAYDDEDDISSLVTEVTLSAPFTAERPWLVGLFLARTRQDIGLTLATLGPAGVTGFQEVRRDRLNEAAIFGQVELPLGERVRLTVGGRLFASDTEVDSAITAPLAGAAARFTGQIKHSGFTPKVVLAYAVSPSLLTYVQAAEGYRAGGANTTGAPGQVFNPQSGSEPYRLYQPDELWSVEAGLRASLLDDRLKLRAAVFEAFWRNIQSDQLLPSALPFTANIGDGRNLGVELEAAYTDGPLVLRGELLVNSPELDQANPAFPGRADLGLAGAPAVTAGVSAHYAWPLSADRRLEADARYSYVGVSRLTFDAVTAPKMGDYGVARVAASLVSEPWRLTLAIDNLTDSRGDTFAYGNPFTVRTSRQATPLRPRTVSLTLTISY</sequence>
<keyword evidence="13" id="KW-0732">Signal</keyword>
<keyword evidence="9 11" id="KW-0472">Membrane</keyword>
<dbReference type="InterPro" id="IPR000531">
    <property type="entry name" value="Beta-barrel_TonB"/>
</dbReference>
<dbReference type="RefSeq" id="WP_215338579.1">
    <property type="nucleotide sequence ID" value="NZ_JAGSGD010000001.1"/>
</dbReference>
<gene>
    <name evidence="16" type="ORF">JKL49_04805</name>
</gene>
<dbReference type="GO" id="GO:0009279">
    <property type="term" value="C:cell outer membrane"/>
    <property type="evidence" value="ECO:0007669"/>
    <property type="project" value="UniProtKB-SubCell"/>
</dbReference>
<evidence type="ECO:0000256" key="1">
    <source>
        <dbReference type="ARBA" id="ARBA00004571"/>
    </source>
</evidence>
<evidence type="ECO:0000313" key="17">
    <source>
        <dbReference type="Proteomes" id="UP000622580"/>
    </source>
</evidence>
<keyword evidence="7" id="KW-0406">Ion transport</keyword>
<keyword evidence="3 11" id="KW-1134">Transmembrane beta strand</keyword>
<feature type="domain" description="TonB-dependent receptor plug" evidence="15">
    <location>
        <begin position="140"/>
        <end position="245"/>
    </location>
</feature>
<dbReference type="PANTHER" id="PTHR32552">
    <property type="entry name" value="FERRICHROME IRON RECEPTOR-RELATED"/>
    <property type="match status" value="1"/>
</dbReference>
<name>A0A941D0P9_9CAUL</name>
<feature type="signal peptide" evidence="13">
    <location>
        <begin position="1"/>
        <end position="27"/>
    </location>
</feature>
<keyword evidence="8 12" id="KW-0798">TonB box</keyword>
<comment type="caution">
    <text evidence="16">The sequence shown here is derived from an EMBL/GenBank/DDBJ whole genome shotgun (WGS) entry which is preliminary data.</text>
</comment>
<protein>
    <submittedName>
        <fullName evidence="16">TonB-dependent receptor</fullName>
    </submittedName>
</protein>
<dbReference type="Pfam" id="PF07715">
    <property type="entry name" value="Plug"/>
    <property type="match status" value="1"/>
</dbReference>
<evidence type="ECO:0000256" key="8">
    <source>
        <dbReference type="ARBA" id="ARBA00023077"/>
    </source>
</evidence>
<dbReference type="InterPro" id="IPR039426">
    <property type="entry name" value="TonB-dep_rcpt-like"/>
</dbReference>
<comment type="subcellular location">
    <subcellularLocation>
        <location evidence="1 11">Cell outer membrane</location>
        <topology evidence="1 11">Multi-pass membrane protein</topology>
    </subcellularLocation>
</comment>
<proteinExistence type="inferred from homology"/>
<evidence type="ECO:0000256" key="7">
    <source>
        <dbReference type="ARBA" id="ARBA00023065"/>
    </source>
</evidence>
<dbReference type="PROSITE" id="PS52016">
    <property type="entry name" value="TONB_DEPENDENT_REC_3"/>
    <property type="match status" value="1"/>
</dbReference>
<evidence type="ECO:0000256" key="13">
    <source>
        <dbReference type="SAM" id="SignalP"/>
    </source>
</evidence>
<dbReference type="InterPro" id="IPR012910">
    <property type="entry name" value="Plug_dom"/>
</dbReference>
<keyword evidence="6" id="KW-0408">Iron</keyword>
<reference evidence="16" key="1">
    <citation type="submission" date="2021-04" db="EMBL/GenBank/DDBJ databases">
        <title>Draft genome assembly of strain Phenylobacterium sp. 20VBR1 using MiniION and Illumina platforms.</title>
        <authorList>
            <person name="Thomas F.A."/>
            <person name="Krishnan K.P."/>
            <person name="Sinha R.K."/>
        </authorList>
    </citation>
    <scope>NUCLEOTIDE SEQUENCE</scope>
    <source>
        <strain evidence="16">20VBR1</strain>
    </source>
</reference>
<evidence type="ECO:0000256" key="4">
    <source>
        <dbReference type="ARBA" id="ARBA00022496"/>
    </source>
</evidence>
<dbReference type="Gene3D" id="3.55.50.30">
    <property type="match status" value="1"/>
</dbReference>
<dbReference type="Proteomes" id="UP000622580">
    <property type="component" value="Unassembled WGS sequence"/>
</dbReference>
<keyword evidence="10 11" id="KW-0998">Cell outer membrane</keyword>
<keyword evidence="2 11" id="KW-0813">Transport</keyword>
<keyword evidence="5 11" id="KW-0812">Transmembrane</keyword>
<dbReference type="AlphaFoldDB" id="A0A941D0P9"/>
<evidence type="ECO:0000256" key="2">
    <source>
        <dbReference type="ARBA" id="ARBA00022448"/>
    </source>
</evidence>
<evidence type="ECO:0000256" key="11">
    <source>
        <dbReference type="PROSITE-ProRule" id="PRU01360"/>
    </source>
</evidence>
<feature type="domain" description="TonB-dependent receptor-like beta-barrel" evidence="14">
    <location>
        <begin position="301"/>
        <end position="764"/>
    </location>
</feature>
<keyword evidence="4" id="KW-0410">Iron transport</keyword>
<keyword evidence="17" id="KW-1185">Reference proteome</keyword>
<evidence type="ECO:0000256" key="5">
    <source>
        <dbReference type="ARBA" id="ARBA00022692"/>
    </source>
</evidence>
<evidence type="ECO:0000256" key="12">
    <source>
        <dbReference type="RuleBase" id="RU003357"/>
    </source>
</evidence>
<organism evidence="16 17">
    <name type="scientific">Phenylobacterium glaciei</name>
    <dbReference type="NCBI Taxonomy" id="2803784"/>
    <lineage>
        <taxon>Bacteria</taxon>
        <taxon>Pseudomonadati</taxon>
        <taxon>Pseudomonadota</taxon>
        <taxon>Alphaproteobacteria</taxon>
        <taxon>Caulobacterales</taxon>
        <taxon>Caulobacteraceae</taxon>
        <taxon>Phenylobacterium</taxon>
    </lineage>
</organism>
<dbReference type="PANTHER" id="PTHR32552:SF81">
    <property type="entry name" value="TONB-DEPENDENT OUTER MEMBRANE RECEPTOR"/>
    <property type="match status" value="1"/>
</dbReference>
<dbReference type="SUPFAM" id="SSF56935">
    <property type="entry name" value="Porins"/>
    <property type="match status" value="1"/>
</dbReference>
<comment type="similarity">
    <text evidence="11 12">Belongs to the TonB-dependent receptor family.</text>
</comment>
<dbReference type="Gene3D" id="2.40.170.20">
    <property type="entry name" value="TonB-dependent receptor, beta-barrel domain"/>
    <property type="match status" value="1"/>
</dbReference>
<evidence type="ECO:0000256" key="9">
    <source>
        <dbReference type="ARBA" id="ARBA00023136"/>
    </source>
</evidence>
<evidence type="ECO:0000256" key="6">
    <source>
        <dbReference type="ARBA" id="ARBA00023004"/>
    </source>
</evidence>
<evidence type="ECO:0000313" key="16">
    <source>
        <dbReference type="EMBL" id="MBR7618701.1"/>
    </source>
</evidence>
<evidence type="ECO:0000259" key="15">
    <source>
        <dbReference type="Pfam" id="PF07715"/>
    </source>
</evidence>
<evidence type="ECO:0000256" key="3">
    <source>
        <dbReference type="ARBA" id="ARBA00022452"/>
    </source>
</evidence>
<keyword evidence="16" id="KW-0675">Receptor</keyword>
<evidence type="ECO:0000256" key="10">
    <source>
        <dbReference type="ARBA" id="ARBA00023237"/>
    </source>
</evidence>
<dbReference type="GO" id="GO:0006826">
    <property type="term" value="P:iron ion transport"/>
    <property type="evidence" value="ECO:0007669"/>
    <property type="project" value="UniProtKB-KW"/>
</dbReference>
<evidence type="ECO:0000259" key="14">
    <source>
        <dbReference type="Pfam" id="PF00593"/>
    </source>
</evidence>
<accession>A0A941D0P9</accession>
<dbReference type="InterPro" id="IPR036942">
    <property type="entry name" value="Beta-barrel_TonB_sf"/>
</dbReference>
<dbReference type="EMBL" id="JAGSGD010000001">
    <property type="protein sequence ID" value="MBR7618701.1"/>
    <property type="molecule type" value="Genomic_DNA"/>
</dbReference>
<dbReference type="Pfam" id="PF00593">
    <property type="entry name" value="TonB_dep_Rec_b-barrel"/>
    <property type="match status" value="1"/>
</dbReference>